<reference evidence="1 2" key="1">
    <citation type="journal article" date="2023" name="Science">
        <title>Complex scaffold remodeling in plant triterpene biosynthesis.</title>
        <authorList>
            <person name="De La Pena R."/>
            <person name="Hodgson H."/>
            <person name="Liu J.C."/>
            <person name="Stephenson M.J."/>
            <person name="Martin A.C."/>
            <person name="Owen C."/>
            <person name="Harkess A."/>
            <person name="Leebens-Mack J."/>
            <person name="Jimenez L.E."/>
            <person name="Osbourn A."/>
            <person name="Sattely E.S."/>
        </authorList>
    </citation>
    <scope>NUCLEOTIDE SEQUENCE [LARGE SCALE GENOMIC DNA]</scope>
    <source>
        <strain evidence="2">cv. JPN11</strain>
        <tissue evidence="1">Leaf</tissue>
    </source>
</reference>
<comment type="caution">
    <text evidence="1">The sequence shown here is derived from an EMBL/GenBank/DDBJ whole genome shotgun (WGS) entry which is preliminary data.</text>
</comment>
<dbReference type="EMBL" id="CM051394">
    <property type="protein sequence ID" value="KAJ4728922.1"/>
    <property type="molecule type" value="Genomic_DNA"/>
</dbReference>
<evidence type="ECO:0000313" key="1">
    <source>
        <dbReference type="EMBL" id="KAJ4728922.1"/>
    </source>
</evidence>
<evidence type="ECO:0000313" key="2">
    <source>
        <dbReference type="Proteomes" id="UP001164539"/>
    </source>
</evidence>
<name>A0ACC1YZM5_MELAZ</name>
<accession>A0ACC1YZM5</accession>
<gene>
    <name evidence="1" type="ORF">OWV82_001780</name>
</gene>
<keyword evidence="2" id="KW-1185">Reference proteome</keyword>
<organism evidence="1 2">
    <name type="scientific">Melia azedarach</name>
    <name type="common">Chinaberry tree</name>
    <dbReference type="NCBI Taxonomy" id="155640"/>
    <lineage>
        <taxon>Eukaryota</taxon>
        <taxon>Viridiplantae</taxon>
        <taxon>Streptophyta</taxon>
        <taxon>Embryophyta</taxon>
        <taxon>Tracheophyta</taxon>
        <taxon>Spermatophyta</taxon>
        <taxon>Magnoliopsida</taxon>
        <taxon>eudicotyledons</taxon>
        <taxon>Gunneridae</taxon>
        <taxon>Pentapetalae</taxon>
        <taxon>rosids</taxon>
        <taxon>malvids</taxon>
        <taxon>Sapindales</taxon>
        <taxon>Meliaceae</taxon>
        <taxon>Melia</taxon>
    </lineage>
</organism>
<dbReference type="Proteomes" id="UP001164539">
    <property type="component" value="Chromosome 1"/>
</dbReference>
<sequence length="160" mass="17439">MLATQTTISSSAVTLVTASDFPGLNTLGLSIARTDLEIDGLVMPHSHPRASELFFVFKGMVIAGFVDTNNKLFQAVLKPGDVFVFPRGLLHFCFNSGYEFATIFSVFNSQNPGVVGISDAMFMSDFDTINNLVRKFISDSALNDSGIRNAIFSRLNDLQS</sequence>
<protein>
    <submittedName>
        <fullName evidence="1">Germin</fullName>
    </submittedName>
</protein>
<proteinExistence type="predicted"/>